<accession>A0AAV9QRK1</accession>
<gene>
    <name evidence="2" type="ORF">CRENBAI_001200</name>
</gene>
<keyword evidence="3" id="KW-1185">Reference proteome</keyword>
<feature type="transmembrane region" description="Helical" evidence="1">
    <location>
        <begin position="32"/>
        <end position="53"/>
    </location>
</feature>
<organism evidence="2 3">
    <name type="scientific">Crenichthys baileyi</name>
    <name type="common">White River springfish</name>
    <dbReference type="NCBI Taxonomy" id="28760"/>
    <lineage>
        <taxon>Eukaryota</taxon>
        <taxon>Metazoa</taxon>
        <taxon>Chordata</taxon>
        <taxon>Craniata</taxon>
        <taxon>Vertebrata</taxon>
        <taxon>Euteleostomi</taxon>
        <taxon>Actinopterygii</taxon>
        <taxon>Neopterygii</taxon>
        <taxon>Teleostei</taxon>
        <taxon>Neoteleostei</taxon>
        <taxon>Acanthomorphata</taxon>
        <taxon>Ovalentaria</taxon>
        <taxon>Atherinomorphae</taxon>
        <taxon>Cyprinodontiformes</taxon>
        <taxon>Goodeidae</taxon>
        <taxon>Crenichthys</taxon>
    </lineage>
</organism>
<feature type="transmembrane region" description="Helical" evidence="1">
    <location>
        <begin position="65"/>
        <end position="91"/>
    </location>
</feature>
<evidence type="ECO:0000313" key="3">
    <source>
        <dbReference type="Proteomes" id="UP001311232"/>
    </source>
</evidence>
<protein>
    <submittedName>
        <fullName evidence="2">Uncharacterized protein</fullName>
    </submittedName>
</protein>
<evidence type="ECO:0000313" key="2">
    <source>
        <dbReference type="EMBL" id="KAK5598957.1"/>
    </source>
</evidence>
<sequence length="123" mass="13932">MGIIVNLIIYVFYIFCMVCLLHGERIKQPLKLFLSSLIVSTIVCLLAVFGVFFSQEKKMNMTGSLTFLLCSHLAVCPSAFPPLSVCLNFFYCTHIVPANRALSIWIKRNIKPIIFCILIVENI</sequence>
<evidence type="ECO:0000256" key="1">
    <source>
        <dbReference type="SAM" id="Phobius"/>
    </source>
</evidence>
<dbReference type="EMBL" id="JAHHUM010002980">
    <property type="protein sequence ID" value="KAK5598957.1"/>
    <property type="molecule type" value="Genomic_DNA"/>
</dbReference>
<reference evidence="2 3" key="1">
    <citation type="submission" date="2021-06" db="EMBL/GenBank/DDBJ databases">
        <authorList>
            <person name="Palmer J.M."/>
        </authorList>
    </citation>
    <scope>NUCLEOTIDE SEQUENCE [LARGE SCALE GENOMIC DNA]</scope>
    <source>
        <strain evidence="2 3">MEX-2019</strain>
        <tissue evidence="2">Muscle</tissue>
    </source>
</reference>
<dbReference type="Proteomes" id="UP001311232">
    <property type="component" value="Unassembled WGS sequence"/>
</dbReference>
<feature type="transmembrane region" description="Helical" evidence="1">
    <location>
        <begin position="7"/>
        <end position="26"/>
    </location>
</feature>
<keyword evidence="1" id="KW-0472">Membrane</keyword>
<dbReference type="AlphaFoldDB" id="A0AAV9QRK1"/>
<keyword evidence="1" id="KW-0812">Transmembrane</keyword>
<proteinExistence type="predicted"/>
<name>A0AAV9QRK1_9TELE</name>
<comment type="caution">
    <text evidence="2">The sequence shown here is derived from an EMBL/GenBank/DDBJ whole genome shotgun (WGS) entry which is preliminary data.</text>
</comment>
<keyword evidence="1" id="KW-1133">Transmembrane helix</keyword>